<proteinExistence type="predicted"/>
<keyword evidence="2" id="KW-1185">Reference proteome</keyword>
<dbReference type="Proteomes" id="UP001524499">
    <property type="component" value="Unassembled WGS sequence"/>
</dbReference>
<evidence type="ECO:0000313" key="2">
    <source>
        <dbReference type="Proteomes" id="UP001524499"/>
    </source>
</evidence>
<name>A0ABT1TKJ2_9GAMM</name>
<dbReference type="EMBL" id="JANIBJ010000042">
    <property type="protein sequence ID" value="MCQ8105975.1"/>
    <property type="molecule type" value="Genomic_DNA"/>
</dbReference>
<sequence length="222" mass="25424">MAFRADEAARMGYERAVNYLISRLRDADESQRARSKEAFDDIVDKYGPVIDSYPSWHPLVTNHDSRDPVTHPGRECGYRGLDHTIYLANAFITCPYHDGQKVIDSVAELPPHPVATITAERLDVQLYQPNANPILVKCDWDKPLPMDRMIPLSLAMPLILEKEIPCWRWSEVAETWESMRPYFLGAPYGSRSSLFVNQETGQTIKKIWNALIYTGMFGHIRV</sequence>
<reference evidence="1 2" key="1">
    <citation type="submission" date="2022-07" db="EMBL/GenBank/DDBJ databases">
        <title>Methylomonas rivi sp. nov., Methylomonas rosea sp. nov., Methylomonas aureus sp. nov. and Methylomonas subterranea sp. nov., four novel methanotrophs isolated from a freshwater creek and the deep terrestrial subsurface.</title>
        <authorList>
            <person name="Abin C."/>
            <person name="Sankaranarayanan K."/>
            <person name="Garner C."/>
            <person name="Sindelar R."/>
            <person name="Kotary K."/>
            <person name="Garner R."/>
            <person name="Barclay S."/>
            <person name="Lawson P."/>
            <person name="Krumholz L."/>
        </authorList>
    </citation>
    <scope>NUCLEOTIDE SEQUENCE [LARGE SCALE GENOMIC DNA]</scope>
    <source>
        <strain evidence="1 2">SURF-2</strain>
    </source>
</reference>
<organism evidence="1 2">
    <name type="scientific">Methylomonas subterranea</name>
    <dbReference type="NCBI Taxonomy" id="2952225"/>
    <lineage>
        <taxon>Bacteria</taxon>
        <taxon>Pseudomonadati</taxon>
        <taxon>Pseudomonadota</taxon>
        <taxon>Gammaproteobacteria</taxon>
        <taxon>Methylococcales</taxon>
        <taxon>Methylococcaceae</taxon>
        <taxon>Methylomonas</taxon>
    </lineage>
</organism>
<gene>
    <name evidence="1" type="ORF">NP590_17840</name>
</gene>
<comment type="caution">
    <text evidence="1">The sequence shown here is derived from an EMBL/GenBank/DDBJ whole genome shotgun (WGS) entry which is preliminary data.</text>
</comment>
<evidence type="ECO:0000313" key="1">
    <source>
        <dbReference type="EMBL" id="MCQ8105975.1"/>
    </source>
</evidence>
<protein>
    <submittedName>
        <fullName evidence="1">Uncharacterized protein</fullName>
    </submittedName>
</protein>
<accession>A0ABT1TKJ2</accession>
<dbReference type="RefSeq" id="WP_256604015.1">
    <property type="nucleotide sequence ID" value="NZ_JANIBJ010000042.1"/>
</dbReference>